<dbReference type="PANTHER" id="PTHR33599:SF15">
    <property type="entry name" value="PROTEIN IDA-LIKE 2"/>
    <property type="match status" value="1"/>
</dbReference>
<dbReference type="GO" id="GO:0010227">
    <property type="term" value="P:floral organ abscission"/>
    <property type="evidence" value="ECO:0007669"/>
    <property type="project" value="InterPro"/>
</dbReference>
<feature type="region of interest" description="Disordered" evidence="4">
    <location>
        <begin position="57"/>
        <end position="80"/>
    </location>
</feature>
<dbReference type="AlphaFoldDB" id="A0A9K3HWN8"/>
<evidence type="ECO:0008006" key="8">
    <source>
        <dbReference type="Google" id="ProtNLM"/>
    </source>
</evidence>
<evidence type="ECO:0000256" key="3">
    <source>
        <dbReference type="ARBA" id="ARBA00022729"/>
    </source>
</evidence>
<proteinExistence type="predicted"/>
<evidence type="ECO:0000313" key="6">
    <source>
        <dbReference type="EMBL" id="KAF5785639.1"/>
    </source>
</evidence>
<keyword evidence="7" id="KW-1185">Reference proteome</keyword>
<evidence type="ECO:0000313" key="7">
    <source>
        <dbReference type="Proteomes" id="UP000215914"/>
    </source>
</evidence>
<feature type="signal peptide" evidence="5">
    <location>
        <begin position="1"/>
        <end position="26"/>
    </location>
</feature>
<keyword evidence="2" id="KW-0964">Secreted</keyword>
<comment type="caution">
    <text evidence="6">The sequence shown here is derived from an EMBL/GenBank/DDBJ whole genome shotgun (WGS) entry which is preliminary data.</text>
</comment>
<evidence type="ECO:0000256" key="4">
    <source>
        <dbReference type="SAM" id="MobiDB-lite"/>
    </source>
</evidence>
<gene>
    <name evidence="6" type="ORF">HanXRQr2_Chr10g0430911</name>
</gene>
<sequence length="80" mass="9133">MNLVPWRSSLVLITIFFFFIVAQTESSRTTSSDHVFRVTGPNSRYSGHFFGFLPKRKTPLPVSGPSRKHNDIGPQSWRLP</sequence>
<reference evidence="6" key="2">
    <citation type="submission" date="2020-06" db="EMBL/GenBank/DDBJ databases">
        <title>Helianthus annuus Genome sequencing and assembly Release 2.</title>
        <authorList>
            <person name="Gouzy J."/>
            <person name="Langlade N."/>
            <person name="Munos S."/>
        </authorList>
    </citation>
    <scope>NUCLEOTIDE SEQUENCE</scope>
    <source>
        <tissue evidence="6">Leaves</tissue>
    </source>
</reference>
<dbReference type="GO" id="GO:0005576">
    <property type="term" value="C:extracellular region"/>
    <property type="evidence" value="ECO:0007669"/>
    <property type="project" value="UniProtKB-SubCell"/>
</dbReference>
<evidence type="ECO:0000256" key="1">
    <source>
        <dbReference type="ARBA" id="ARBA00004239"/>
    </source>
</evidence>
<feature type="chain" id="PRO_5039916966" description="Protein IDA-LIKE 2" evidence="5">
    <location>
        <begin position="27"/>
        <end position="80"/>
    </location>
</feature>
<evidence type="ECO:0000256" key="2">
    <source>
        <dbReference type="ARBA" id="ARBA00022525"/>
    </source>
</evidence>
<dbReference type="PANTHER" id="PTHR33599">
    <property type="entry name" value="PROTEIN IDA-LIKE 5"/>
    <property type="match status" value="1"/>
</dbReference>
<dbReference type="Proteomes" id="UP000215914">
    <property type="component" value="Unassembled WGS sequence"/>
</dbReference>
<dbReference type="InterPro" id="IPR039639">
    <property type="entry name" value="IDA-like"/>
</dbReference>
<keyword evidence="3 5" id="KW-0732">Signal</keyword>
<accession>A0A9K3HWN8</accession>
<evidence type="ECO:0000256" key="5">
    <source>
        <dbReference type="SAM" id="SignalP"/>
    </source>
</evidence>
<organism evidence="6 7">
    <name type="scientific">Helianthus annuus</name>
    <name type="common">Common sunflower</name>
    <dbReference type="NCBI Taxonomy" id="4232"/>
    <lineage>
        <taxon>Eukaryota</taxon>
        <taxon>Viridiplantae</taxon>
        <taxon>Streptophyta</taxon>
        <taxon>Embryophyta</taxon>
        <taxon>Tracheophyta</taxon>
        <taxon>Spermatophyta</taxon>
        <taxon>Magnoliopsida</taxon>
        <taxon>eudicotyledons</taxon>
        <taxon>Gunneridae</taxon>
        <taxon>Pentapetalae</taxon>
        <taxon>asterids</taxon>
        <taxon>campanulids</taxon>
        <taxon>Asterales</taxon>
        <taxon>Asteraceae</taxon>
        <taxon>Asteroideae</taxon>
        <taxon>Heliantheae alliance</taxon>
        <taxon>Heliantheae</taxon>
        <taxon>Helianthus</taxon>
    </lineage>
</organism>
<dbReference type="EMBL" id="MNCJ02000325">
    <property type="protein sequence ID" value="KAF5785639.1"/>
    <property type="molecule type" value="Genomic_DNA"/>
</dbReference>
<dbReference type="Gramene" id="mRNA:HanXRQr2_Chr10g0430911">
    <property type="protein sequence ID" value="CDS:HanXRQr2_Chr10g0430911.1"/>
    <property type="gene ID" value="HanXRQr2_Chr10g0430911"/>
</dbReference>
<comment type="subcellular location">
    <subcellularLocation>
        <location evidence="1">Secreted</location>
        <location evidence="1">Extracellular space</location>
    </subcellularLocation>
</comment>
<name>A0A9K3HWN8_HELAN</name>
<protein>
    <recommendedName>
        <fullName evidence="8">Protein IDA-LIKE 2</fullName>
    </recommendedName>
</protein>
<reference evidence="6" key="1">
    <citation type="journal article" date="2017" name="Nature">
        <title>The sunflower genome provides insights into oil metabolism, flowering and Asterid evolution.</title>
        <authorList>
            <person name="Badouin H."/>
            <person name="Gouzy J."/>
            <person name="Grassa C.J."/>
            <person name="Murat F."/>
            <person name="Staton S.E."/>
            <person name="Cottret L."/>
            <person name="Lelandais-Briere C."/>
            <person name="Owens G.L."/>
            <person name="Carrere S."/>
            <person name="Mayjonade B."/>
            <person name="Legrand L."/>
            <person name="Gill N."/>
            <person name="Kane N.C."/>
            <person name="Bowers J.E."/>
            <person name="Hubner S."/>
            <person name="Bellec A."/>
            <person name="Berard A."/>
            <person name="Berges H."/>
            <person name="Blanchet N."/>
            <person name="Boniface M.C."/>
            <person name="Brunel D."/>
            <person name="Catrice O."/>
            <person name="Chaidir N."/>
            <person name="Claudel C."/>
            <person name="Donnadieu C."/>
            <person name="Faraut T."/>
            <person name="Fievet G."/>
            <person name="Helmstetter N."/>
            <person name="King M."/>
            <person name="Knapp S.J."/>
            <person name="Lai Z."/>
            <person name="Le Paslier M.C."/>
            <person name="Lippi Y."/>
            <person name="Lorenzon L."/>
            <person name="Mandel J.R."/>
            <person name="Marage G."/>
            <person name="Marchand G."/>
            <person name="Marquand E."/>
            <person name="Bret-Mestries E."/>
            <person name="Morien E."/>
            <person name="Nambeesan S."/>
            <person name="Nguyen T."/>
            <person name="Pegot-Espagnet P."/>
            <person name="Pouilly N."/>
            <person name="Raftis F."/>
            <person name="Sallet E."/>
            <person name="Schiex T."/>
            <person name="Thomas J."/>
            <person name="Vandecasteele C."/>
            <person name="Vares D."/>
            <person name="Vear F."/>
            <person name="Vautrin S."/>
            <person name="Crespi M."/>
            <person name="Mangin B."/>
            <person name="Burke J.M."/>
            <person name="Salse J."/>
            <person name="Munos S."/>
            <person name="Vincourt P."/>
            <person name="Rieseberg L.H."/>
            <person name="Langlade N.B."/>
        </authorList>
    </citation>
    <scope>NUCLEOTIDE SEQUENCE</scope>
    <source>
        <tissue evidence="6">Leaves</tissue>
    </source>
</reference>